<evidence type="ECO:0000313" key="2">
    <source>
        <dbReference type="Proteomes" id="UP000691718"/>
    </source>
</evidence>
<evidence type="ECO:0000313" key="1">
    <source>
        <dbReference type="EMBL" id="CAG4966119.1"/>
    </source>
</evidence>
<dbReference type="OrthoDB" id="7219366at2759"/>
<sequence>MDVKLANNLSKLEKMFGFRMCEYEKKLQKVNNEGNFTYRFIITTREFAEFKSFVWQSLSAMKAQIQLLCHETAMRRKVLLFHGLPEKQNENLIDVVYELISSQLRLPEVNKDCLKNAPQTEIMACPKKSSTNSANVPKKTRRR</sequence>
<dbReference type="AlphaFoldDB" id="A0A8S3WKS7"/>
<organism evidence="1 2">
    <name type="scientific">Parnassius apollo</name>
    <name type="common">Apollo butterfly</name>
    <name type="synonym">Papilio apollo</name>
    <dbReference type="NCBI Taxonomy" id="110799"/>
    <lineage>
        <taxon>Eukaryota</taxon>
        <taxon>Metazoa</taxon>
        <taxon>Ecdysozoa</taxon>
        <taxon>Arthropoda</taxon>
        <taxon>Hexapoda</taxon>
        <taxon>Insecta</taxon>
        <taxon>Pterygota</taxon>
        <taxon>Neoptera</taxon>
        <taxon>Endopterygota</taxon>
        <taxon>Lepidoptera</taxon>
        <taxon>Glossata</taxon>
        <taxon>Ditrysia</taxon>
        <taxon>Papilionoidea</taxon>
        <taxon>Papilionidae</taxon>
        <taxon>Parnassiinae</taxon>
        <taxon>Parnassini</taxon>
        <taxon>Parnassius</taxon>
        <taxon>Parnassius</taxon>
    </lineage>
</organism>
<keyword evidence="2" id="KW-1185">Reference proteome</keyword>
<gene>
    <name evidence="1" type="ORF">PAPOLLO_LOCUS7543</name>
</gene>
<proteinExistence type="predicted"/>
<dbReference type="EMBL" id="CAJQZP010000527">
    <property type="protein sequence ID" value="CAG4966119.1"/>
    <property type="molecule type" value="Genomic_DNA"/>
</dbReference>
<dbReference type="Proteomes" id="UP000691718">
    <property type="component" value="Unassembled WGS sequence"/>
</dbReference>
<reference evidence="1" key="1">
    <citation type="submission" date="2021-04" db="EMBL/GenBank/DDBJ databases">
        <authorList>
            <person name="Tunstrom K."/>
        </authorList>
    </citation>
    <scope>NUCLEOTIDE SEQUENCE</scope>
</reference>
<name>A0A8S3WKS7_PARAO</name>
<accession>A0A8S3WKS7</accession>
<protein>
    <submittedName>
        <fullName evidence="1">(apollo) hypothetical protein</fullName>
    </submittedName>
</protein>
<comment type="caution">
    <text evidence="1">The sequence shown here is derived from an EMBL/GenBank/DDBJ whole genome shotgun (WGS) entry which is preliminary data.</text>
</comment>